<feature type="compositionally biased region" description="Basic and acidic residues" evidence="5">
    <location>
        <begin position="200"/>
        <end position="223"/>
    </location>
</feature>
<evidence type="ECO:0000259" key="7">
    <source>
        <dbReference type="PROSITE" id="PS52015"/>
    </source>
</evidence>
<dbReference type="InterPro" id="IPR037682">
    <property type="entry name" value="TonB_C"/>
</dbReference>
<dbReference type="InParanoid" id="H8MGA1"/>
<sequence length="451" mass="48057">MALQTRPKLLRVGVIQDGRIVEEHHLLHDSVTIGEDARNTVVLPPSEARPPRFKVLENRGQQFHLIIDEHMQGRVNLGSSDVDFDALRSQGLATRRADDTFDLPLQESARGKVDLPDATLFFHFIPAPAEGSKPTLPPELKASPWRTVDRVFFGILLSMLVLYVLSVALIVAQPAPVEAEVELDQLEDRFVRAIIPPQPPKKEEKPKDPAATGEEKKPDEPKTAQKKPASTDPAPAPANSAERRQQVEARVAGTGLLKLLGGKGPGGGDAIADVLGSSGSGANVADALAGATAGGALTAGSGGGNGIANPQGDTGGKMAGIGATQTSGAGSVNTGQKQAVKVPQVADSVPEVDSSEVKPKDLARHIQSRKASIQRCYENGLKRDPSLKGKVMIRFDLTPQGRVSNVEVEESTLRSDEVINCIKTTMRAWTFPFKPSDDVPVSYPFIFSPGE</sequence>
<dbReference type="Proteomes" id="UP000007587">
    <property type="component" value="Chromosome"/>
</dbReference>
<dbReference type="GO" id="GO:0016020">
    <property type="term" value="C:membrane"/>
    <property type="evidence" value="ECO:0007669"/>
    <property type="project" value="UniProtKB-SubCell"/>
</dbReference>
<proteinExistence type="predicted"/>
<evidence type="ECO:0000313" key="8">
    <source>
        <dbReference type="EMBL" id="AFE04393.1"/>
    </source>
</evidence>
<dbReference type="OrthoDB" id="5392467at2"/>
<protein>
    <recommendedName>
        <fullName evidence="7">TonB C-terminal domain-containing protein</fullName>
    </recommendedName>
</protein>
<reference evidence="8 9" key="1">
    <citation type="journal article" date="2012" name="J. Bacteriol.">
        <title>Complete Genome Sequence of the Fruiting Myxobacterium Corallococcus coralloides DSM 2259.</title>
        <authorList>
            <person name="Huntley S."/>
            <person name="Zhang Y."/>
            <person name="Treuner-Lange A."/>
            <person name="Kneip S."/>
            <person name="Sensen C.W."/>
            <person name="Sogaard-Andersen L."/>
        </authorList>
    </citation>
    <scope>NUCLEOTIDE SEQUENCE [LARGE SCALE GENOMIC DNA]</scope>
    <source>
        <strain evidence="9">ATCC 25202 / DSM 2259 / NBRC 100086 / M2</strain>
    </source>
</reference>
<dbReference type="Gene3D" id="3.30.1150.10">
    <property type="match status" value="1"/>
</dbReference>
<keyword evidence="2 6" id="KW-0812">Transmembrane</keyword>
<evidence type="ECO:0000256" key="5">
    <source>
        <dbReference type="SAM" id="MobiDB-lite"/>
    </source>
</evidence>
<dbReference type="NCBIfam" id="TIGR01352">
    <property type="entry name" value="tonB_Cterm"/>
    <property type="match status" value="1"/>
</dbReference>
<keyword evidence="3 6" id="KW-1133">Transmembrane helix</keyword>
<reference evidence="9" key="2">
    <citation type="submission" date="2012-03" db="EMBL/GenBank/DDBJ databases">
        <title>Genome sequence of the fruiting myxobacterium Corallococcus coralloides DSM 2259.</title>
        <authorList>
            <person name="Huntley S."/>
            <person name="Zhang Y."/>
            <person name="Treuner-Lange A."/>
            <person name="Sensen C.W."/>
            <person name="Sogaard-Andersen L."/>
        </authorList>
    </citation>
    <scope>NUCLEOTIDE SEQUENCE [LARGE SCALE GENOMIC DNA]</scope>
    <source>
        <strain evidence="9">ATCC 25202 / DSM 2259 / NBRC 100086 / M2</strain>
    </source>
</reference>
<organism evidence="8 9">
    <name type="scientific">Corallococcus coralloides (strain ATCC 25202 / DSM 2259 / NBRC 100086 / M2)</name>
    <name type="common">Myxococcus coralloides</name>
    <dbReference type="NCBI Taxonomy" id="1144275"/>
    <lineage>
        <taxon>Bacteria</taxon>
        <taxon>Pseudomonadati</taxon>
        <taxon>Myxococcota</taxon>
        <taxon>Myxococcia</taxon>
        <taxon>Myxococcales</taxon>
        <taxon>Cystobacterineae</taxon>
        <taxon>Myxococcaceae</taxon>
        <taxon>Corallococcus</taxon>
    </lineage>
</organism>
<keyword evidence="4 6" id="KW-0472">Membrane</keyword>
<evidence type="ECO:0000256" key="4">
    <source>
        <dbReference type="ARBA" id="ARBA00023136"/>
    </source>
</evidence>
<dbReference type="NCBIfam" id="NF033768">
    <property type="entry name" value="myxo_SS_tail"/>
    <property type="match status" value="1"/>
</dbReference>
<name>H8MGA1_CORCM</name>
<dbReference type="eggNOG" id="COG0810">
    <property type="taxonomic scope" value="Bacteria"/>
</dbReference>
<dbReference type="InterPro" id="IPR049806">
    <property type="entry name" value="MasK-like_C"/>
</dbReference>
<evidence type="ECO:0000256" key="1">
    <source>
        <dbReference type="ARBA" id="ARBA00004167"/>
    </source>
</evidence>
<dbReference type="EMBL" id="CP003389">
    <property type="protein sequence ID" value="AFE04393.1"/>
    <property type="molecule type" value="Genomic_DNA"/>
</dbReference>
<feature type="region of interest" description="Disordered" evidence="5">
    <location>
        <begin position="193"/>
        <end position="246"/>
    </location>
</feature>
<dbReference type="GO" id="GO:0055085">
    <property type="term" value="P:transmembrane transport"/>
    <property type="evidence" value="ECO:0007669"/>
    <property type="project" value="InterPro"/>
</dbReference>
<dbReference type="RefSeq" id="WP_014394788.1">
    <property type="nucleotide sequence ID" value="NC_017030.1"/>
</dbReference>
<feature type="transmembrane region" description="Helical" evidence="6">
    <location>
        <begin position="151"/>
        <end position="172"/>
    </location>
</feature>
<feature type="domain" description="TonB C-terminal" evidence="7">
    <location>
        <begin position="363"/>
        <end position="451"/>
    </location>
</feature>
<dbReference type="STRING" id="1144275.COCOR_01943"/>
<evidence type="ECO:0000256" key="6">
    <source>
        <dbReference type="SAM" id="Phobius"/>
    </source>
</evidence>
<evidence type="ECO:0000256" key="2">
    <source>
        <dbReference type="ARBA" id="ARBA00022692"/>
    </source>
</evidence>
<dbReference type="HOGENOM" id="CLU_613687_0_0_7"/>
<dbReference type="PROSITE" id="PS52015">
    <property type="entry name" value="TONB_CTD"/>
    <property type="match status" value="1"/>
</dbReference>
<keyword evidence="9" id="KW-1185">Reference proteome</keyword>
<gene>
    <name evidence="8" type="ordered locus">COCOR_01943</name>
</gene>
<accession>H8MGA1</accession>
<evidence type="ECO:0000313" key="9">
    <source>
        <dbReference type="Proteomes" id="UP000007587"/>
    </source>
</evidence>
<comment type="subcellular location">
    <subcellularLocation>
        <location evidence="1">Membrane</location>
        <topology evidence="1">Single-pass membrane protein</topology>
    </subcellularLocation>
</comment>
<dbReference type="KEGG" id="ccx:COCOR_01943"/>
<evidence type="ECO:0000256" key="3">
    <source>
        <dbReference type="ARBA" id="ARBA00022989"/>
    </source>
</evidence>
<dbReference type="AlphaFoldDB" id="H8MGA1"/>
<dbReference type="InterPro" id="IPR006260">
    <property type="entry name" value="TonB/TolA_C"/>
</dbReference>